<evidence type="ECO:0000313" key="3">
    <source>
        <dbReference type="Proteomes" id="UP001454036"/>
    </source>
</evidence>
<dbReference type="PANTHER" id="PTHR47592:SF30">
    <property type="entry name" value="CCHC-TYPE DOMAIN-CONTAINING PROTEIN"/>
    <property type="match status" value="1"/>
</dbReference>
<protein>
    <submittedName>
        <fullName evidence="2">Uncharacterized protein</fullName>
    </submittedName>
</protein>
<dbReference type="AlphaFoldDB" id="A0AAV3RY22"/>
<dbReference type="Pfam" id="PF14223">
    <property type="entry name" value="Retrotran_gag_2"/>
    <property type="match status" value="1"/>
</dbReference>
<evidence type="ECO:0000313" key="2">
    <source>
        <dbReference type="EMBL" id="GAA0185435.1"/>
    </source>
</evidence>
<gene>
    <name evidence="2" type="ORF">LIER_32723</name>
</gene>
<proteinExistence type="predicted"/>
<dbReference type="Proteomes" id="UP001454036">
    <property type="component" value="Unassembled WGS sequence"/>
</dbReference>
<comment type="caution">
    <text evidence="2">The sequence shown here is derived from an EMBL/GenBank/DDBJ whole genome shotgun (WGS) entry which is preliminary data.</text>
</comment>
<reference evidence="2 3" key="1">
    <citation type="submission" date="2024-01" db="EMBL/GenBank/DDBJ databases">
        <title>The complete chloroplast genome sequence of Lithospermum erythrorhizon: insights into the phylogenetic relationship among Boraginaceae species and the maternal lineages of purple gromwells.</title>
        <authorList>
            <person name="Okada T."/>
            <person name="Watanabe K."/>
        </authorList>
    </citation>
    <scope>NUCLEOTIDE SEQUENCE [LARGE SCALE GENOMIC DNA]</scope>
</reference>
<organism evidence="2 3">
    <name type="scientific">Lithospermum erythrorhizon</name>
    <name type="common">Purple gromwell</name>
    <name type="synonym">Lithospermum officinale var. erythrorhizon</name>
    <dbReference type="NCBI Taxonomy" id="34254"/>
    <lineage>
        <taxon>Eukaryota</taxon>
        <taxon>Viridiplantae</taxon>
        <taxon>Streptophyta</taxon>
        <taxon>Embryophyta</taxon>
        <taxon>Tracheophyta</taxon>
        <taxon>Spermatophyta</taxon>
        <taxon>Magnoliopsida</taxon>
        <taxon>eudicotyledons</taxon>
        <taxon>Gunneridae</taxon>
        <taxon>Pentapetalae</taxon>
        <taxon>asterids</taxon>
        <taxon>lamiids</taxon>
        <taxon>Boraginales</taxon>
        <taxon>Boraginaceae</taxon>
        <taxon>Boraginoideae</taxon>
        <taxon>Lithospermeae</taxon>
        <taxon>Lithospermum</taxon>
    </lineage>
</organism>
<accession>A0AAV3RY22</accession>
<dbReference type="EMBL" id="BAABME010012703">
    <property type="protein sequence ID" value="GAA0185435.1"/>
    <property type="molecule type" value="Genomic_DNA"/>
</dbReference>
<name>A0AAV3RY22_LITER</name>
<sequence>MAATDELSGSSSNDINKPFRFEGVHFKRWKQKILFYLTVKKVVVVLDTVKPDVAESSTDKDKQPKVEKKQKELDSWTENDFLCKNFIFNGLSDDLYDYYNFDKSAKEIWEALQKKYDTEEAGIKK</sequence>
<evidence type="ECO:0000256" key="1">
    <source>
        <dbReference type="SAM" id="MobiDB-lite"/>
    </source>
</evidence>
<keyword evidence="3" id="KW-1185">Reference proteome</keyword>
<feature type="region of interest" description="Disordered" evidence="1">
    <location>
        <begin position="54"/>
        <end position="73"/>
    </location>
</feature>
<dbReference type="PANTHER" id="PTHR47592">
    <property type="entry name" value="PBF68 PROTEIN"/>
    <property type="match status" value="1"/>
</dbReference>